<dbReference type="InterPro" id="IPR036322">
    <property type="entry name" value="WD40_repeat_dom_sf"/>
</dbReference>
<dbReference type="Pfam" id="PF00400">
    <property type="entry name" value="WD40"/>
    <property type="match status" value="4"/>
</dbReference>
<keyword evidence="1 3" id="KW-0853">WD repeat</keyword>
<dbReference type="PRINTS" id="PR00320">
    <property type="entry name" value="GPROTEINBRPT"/>
</dbReference>
<organism evidence="4">
    <name type="scientific">Psilocybe cubensis</name>
    <name type="common">Psychedelic mushroom</name>
    <name type="synonym">Stropharia cubensis</name>
    <dbReference type="NCBI Taxonomy" id="181762"/>
    <lineage>
        <taxon>Eukaryota</taxon>
        <taxon>Fungi</taxon>
        <taxon>Dikarya</taxon>
        <taxon>Basidiomycota</taxon>
        <taxon>Agaricomycotina</taxon>
        <taxon>Agaricomycetes</taxon>
        <taxon>Agaricomycetidae</taxon>
        <taxon>Agaricales</taxon>
        <taxon>Agaricineae</taxon>
        <taxon>Strophariaceae</taxon>
        <taxon>Psilocybe</taxon>
    </lineage>
</organism>
<dbReference type="InterPro" id="IPR001680">
    <property type="entry name" value="WD40_rpt"/>
</dbReference>
<dbReference type="PANTHER" id="PTHR19848">
    <property type="entry name" value="WD40 REPEAT PROTEIN"/>
    <property type="match status" value="1"/>
</dbReference>
<comment type="caution">
    <text evidence="4">The sequence shown here is derived from an EMBL/GenBank/DDBJ whole genome shotgun (WGS) entry which is preliminary data.</text>
</comment>
<evidence type="ECO:0000256" key="1">
    <source>
        <dbReference type="ARBA" id="ARBA00022574"/>
    </source>
</evidence>
<evidence type="ECO:0000256" key="3">
    <source>
        <dbReference type="PROSITE-ProRule" id="PRU00221"/>
    </source>
</evidence>
<dbReference type="EMBL" id="JAFIQS010000006">
    <property type="protein sequence ID" value="KAG5168408.1"/>
    <property type="molecule type" value="Genomic_DNA"/>
</dbReference>
<proteinExistence type="predicted"/>
<dbReference type="PROSITE" id="PS50082">
    <property type="entry name" value="WD_REPEATS_2"/>
    <property type="match status" value="3"/>
</dbReference>
<reference evidence="4" key="1">
    <citation type="submission" date="2021-02" db="EMBL/GenBank/DDBJ databases">
        <title>Psilocybe cubensis genome.</title>
        <authorList>
            <person name="Mckernan K.J."/>
            <person name="Crawford S."/>
            <person name="Trippe A."/>
            <person name="Kane L.T."/>
            <person name="Mclaughlin S."/>
        </authorList>
    </citation>
    <scope>NUCLEOTIDE SEQUENCE [LARGE SCALE GENOMIC DNA]</scope>
    <source>
        <strain evidence="4">MGC-MH-2018</strain>
    </source>
</reference>
<evidence type="ECO:0000256" key="2">
    <source>
        <dbReference type="ARBA" id="ARBA00022737"/>
    </source>
</evidence>
<dbReference type="SMART" id="SM00320">
    <property type="entry name" value="WD40"/>
    <property type="match status" value="4"/>
</dbReference>
<dbReference type="InterPro" id="IPR015943">
    <property type="entry name" value="WD40/YVTN_repeat-like_dom_sf"/>
</dbReference>
<feature type="repeat" description="WD" evidence="3">
    <location>
        <begin position="194"/>
        <end position="228"/>
    </location>
</feature>
<dbReference type="OrthoDB" id="17410at2759"/>
<accession>A0A8H8CK51</accession>
<sequence>MVLDSPSGREDSTEHFTTTNISTWQCRVLPHFSSDGKYLATGSNWHAQISDVATQEKVCILKHGLENQLGDNYVRGVRFSPDGQYLATASEDKTINDIASKRIRATYVAHQSEVALDYSADGCILASASRDATVCIWNCDSAESKVFRDPDNSDAQSGYTCVAISPNGSWVSARSLDGTVRKWDIMNGQLVLSLCGHQDSVYNLTYQDNGNALVSASLDKTLKRWDISWLNTASTVVPSLPGSIPCVKTLTGHDYVLSSAKSKDDR</sequence>
<feature type="repeat" description="WD" evidence="3">
    <location>
        <begin position="152"/>
        <end position="193"/>
    </location>
</feature>
<evidence type="ECO:0000313" key="4">
    <source>
        <dbReference type="EMBL" id="KAG5168408.1"/>
    </source>
</evidence>
<dbReference type="SUPFAM" id="SSF50978">
    <property type="entry name" value="WD40 repeat-like"/>
    <property type="match status" value="1"/>
</dbReference>
<feature type="repeat" description="WD" evidence="3">
    <location>
        <begin position="115"/>
        <end position="147"/>
    </location>
</feature>
<dbReference type="PANTHER" id="PTHR19848:SF8">
    <property type="entry name" value="F-BOX AND WD REPEAT DOMAIN CONTAINING 7"/>
    <property type="match status" value="1"/>
</dbReference>
<name>A0A8H8CK51_PSICU</name>
<keyword evidence="2" id="KW-0677">Repeat</keyword>
<dbReference type="Gene3D" id="2.130.10.10">
    <property type="entry name" value="YVTN repeat-like/Quinoprotein amine dehydrogenase"/>
    <property type="match status" value="1"/>
</dbReference>
<protein>
    <recommendedName>
        <fullName evidence="5">WD40 repeat-like protein</fullName>
    </recommendedName>
</protein>
<dbReference type="InterPro" id="IPR020472">
    <property type="entry name" value="WD40_PAC1"/>
</dbReference>
<evidence type="ECO:0008006" key="5">
    <source>
        <dbReference type="Google" id="ProtNLM"/>
    </source>
</evidence>
<dbReference type="AlphaFoldDB" id="A0A8H8CK51"/>
<dbReference type="PROSITE" id="PS50294">
    <property type="entry name" value="WD_REPEATS_REGION"/>
    <property type="match status" value="1"/>
</dbReference>
<gene>
    <name evidence="4" type="ORF">JR316_007007</name>
</gene>